<evidence type="ECO:0000256" key="1">
    <source>
        <dbReference type="SAM" id="MobiDB-lite"/>
    </source>
</evidence>
<name>A0A183EI27_9BILA</name>
<dbReference type="WBParaSite" id="GPUH_0002064301-mRNA-1">
    <property type="protein sequence ID" value="GPUH_0002064301-mRNA-1"/>
    <property type="gene ID" value="GPUH_0002064301"/>
</dbReference>
<proteinExistence type="predicted"/>
<accession>A0A183EI27</accession>
<organism evidence="2">
    <name type="scientific">Gongylonema pulchrum</name>
    <dbReference type="NCBI Taxonomy" id="637853"/>
    <lineage>
        <taxon>Eukaryota</taxon>
        <taxon>Metazoa</taxon>
        <taxon>Ecdysozoa</taxon>
        <taxon>Nematoda</taxon>
        <taxon>Chromadorea</taxon>
        <taxon>Rhabditida</taxon>
        <taxon>Spirurina</taxon>
        <taxon>Spiruromorpha</taxon>
        <taxon>Spiruroidea</taxon>
        <taxon>Gongylonematidae</taxon>
        <taxon>Gongylonema</taxon>
    </lineage>
</organism>
<dbReference type="AlphaFoldDB" id="A0A183EI27"/>
<evidence type="ECO:0000313" key="2">
    <source>
        <dbReference type="WBParaSite" id="GPUH_0002064301-mRNA-1"/>
    </source>
</evidence>
<feature type="region of interest" description="Disordered" evidence="1">
    <location>
        <begin position="43"/>
        <end position="63"/>
    </location>
</feature>
<protein>
    <submittedName>
        <fullName evidence="2">Cyclic nucleotide-binding domain-containing protein</fullName>
    </submittedName>
</protein>
<reference evidence="2" key="1">
    <citation type="submission" date="2016-06" db="UniProtKB">
        <authorList>
            <consortium name="WormBaseParasite"/>
        </authorList>
    </citation>
    <scope>IDENTIFICATION</scope>
</reference>
<sequence>LLFDEAKINKMLQVRDEHFIKRMRAGSLGCAFLAKSDTELASSDSSQLRVDPQHRMRRRSTRARLSGAQQRAINFELFTNKRIVCSADI</sequence>